<feature type="region of interest" description="FAD-binding domain" evidence="3">
    <location>
        <begin position="183"/>
        <end position="334"/>
    </location>
</feature>
<comment type="subcellular location">
    <subcellularLocation>
        <location evidence="3">Cell membrane</location>
        <topology evidence="3">Peripheral membrane protein</topology>
        <orientation evidence="3">Cytoplasmic side</orientation>
    </subcellularLocation>
</comment>
<dbReference type="CDD" id="cd07039">
    <property type="entry name" value="TPP_PYR_POX"/>
    <property type="match status" value="1"/>
</dbReference>
<feature type="binding site" evidence="3">
    <location>
        <begin position="462"/>
        <end position="468"/>
    </location>
    <ligand>
        <name>thiamine diphosphate</name>
        <dbReference type="ChEBI" id="CHEBI:58937"/>
    </ligand>
</feature>
<dbReference type="EC" id="1.2.5.1" evidence="3"/>
<proteinExistence type="inferred from homology"/>
<feature type="binding site" evidence="3">
    <location>
        <begin position="251"/>
        <end position="254"/>
    </location>
    <ligand>
        <name>FAD</name>
        <dbReference type="ChEBI" id="CHEBI:57692"/>
    </ligand>
</feature>
<dbReference type="PROSITE" id="PS00187">
    <property type="entry name" value="TPP_ENZYMES"/>
    <property type="match status" value="1"/>
</dbReference>
<dbReference type="Gene3D" id="3.40.50.970">
    <property type="match status" value="2"/>
</dbReference>
<feature type="region of interest" description="Membrane-binding domain" evidence="3">
    <location>
        <begin position="533"/>
        <end position="574"/>
    </location>
</feature>
<dbReference type="InterPro" id="IPR047212">
    <property type="entry name" value="TPP_POXB-like"/>
</dbReference>
<evidence type="ECO:0000313" key="9">
    <source>
        <dbReference type="Proteomes" id="UP001344658"/>
    </source>
</evidence>
<keyword evidence="3" id="KW-0274">FAD</keyword>
<gene>
    <name evidence="3 8" type="primary">poxB</name>
    <name evidence="8" type="ORF">V2S66_10935</name>
</gene>
<comment type="similarity">
    <text evidence="1 3 4">Belongs to the TPP enzyme family.</text>
</comment>
<keyword evidence="9" id="KW-1185">Reference proteome</keyword>
<dbReference type="InterPro" id="IPR012001">
    <property type="entry name" value="Thiamin_PyroP_enz_TPP-bd_dom"/>
</dbReference>
<keyword evidence="3" id="KW-1003">Cell membrane</keyword>
<comment type="cofactor">
    <cofactor evidence="3">
        <name>FAD</name>
        <dbReference type="ChEBI" id="CHEBI:57692"/>
    </cofactor>
    <text evidence="3">Binds 1 FAD per subunit.</text>
</comment>
<evidence type="ECO:0000259" key="5">
    <source>
        <dbReference type="Pfam" id="PF00205"/>
    </source>
</evidence>
<name>A0ABU7P9I8_9ACTN</name>
<evidence type="ECO:0000256" key="2">
    <source>
        <dbReference type="ARBA" id="ARBA00023052"/>
    </source>
</evidence>
<comment type="subunit">
    <text evidence="3">Homotetramer.</text>
</comment>
<dbReference type="InterPro" id="IPR047210">
    <property type="entry name" value="TPP_PYR_POXB-like"/>
</dbReference>
<feature type="binding site" evidence="3">
    <location>
        <position position="292"/>
    </location>
    <ligand>
        <name>FAD</name>
        <dbReference type="ChEBI" id="CHEBI:57692"/>
    </ligand>
</feature>
<dbReference type="NCBIfam" id="NF006591">
    <property type="entry name" value="PRK09124.1"/>
    <property type="match status" value="1"/>
</dbReference>
<feature type="binding site" evidence="3">
    <location>
        <begin position="408"/>
        <end position="410"/>
    </location>
    <ligand>
        <name>thiamine diphosphate</name>
        <dbReference type="ChEBI" id="CHEBI:58937"/>
    </ligand>
</feature>
<feature type="binding site" evidence="3">
    <location>
        <position position="462"/>
    </location>
    <ligand>
        <name>Mg(2+)</name>
        <dbReference type="ChEBI" id="CHEBI:18420"/>
    </ligand>
</feature>
<feature type="domain" description="Thiamine pyrophosphate enzyme TPP-binding" evidence="6">
    <location>
        <begin position="381"/>
        <end position="527"/>
    </location>
</feature>
<protein>
    <recommendedName>
        <fullName evidence="3">Pyruvate dehydrogenase [ubiquinone]</fullName>
        <ecNumber evidence="3">1.2.5.1</ecNumber>
    </recommendedName>
    <alternativeName>
        <fullName evidence="3">Pyruvate oxidase</fullName>
        <shortName evidence="3">POX</shortName>
    </alternativeName>
    <alternativeName>
        <fullName evidence="3">Pyruvate:ubiquinone-8 oxidoreductase</fullName>
    </alternativeName>
</protein>
<feature type="domain" description="Thiamine pyrophosphate enzyme N-terminal TPP-binding" evidence="7">
    <location>
        <begin position="4"/>
        <end position="115"/>
    </location>
</feature>
<keyword evidence="3" id="KW-0285">Flavoprotein</keyword>
<comment type="activity regulation">
    <text evidence="3">The C-terminus inhibits activity; it has to move for the enzyme to be active. Activated by lipid-binding, which occurs via the C-terminus.</text>
</comment>
<dbReference type="InterPro" id="IPR000399">
    <property type="entry name" value="TPP-bd_CS"/>
</dbReference>
<evidence type="ECO:0000313" key="8">
    <source>
        <dbReference type="EMBL" id="MEE4542476.1"/>
    </source>
</evidence>
<dbReference type="Pfam" id="PF00205">
    <property type="entry name" value="TPP_enzyme_M"/>
    <property type="match status" value="1"/>
</dbReference>
<dbReference type="InterPro" id="IPR029035">
    <property type="entry name" value="DHS-like_NAD/FAD-binding_dom"/>
</dbReference>
<evidence type="ECO:0000259" key="6">
    <source>
        <dbReference type="Pfam" id="PF02775"/>
    </source>
</evidence>
<dbReference type="InterPro" id="IPR047211">
    <property type="entry name" value="POXB-like"/>
</dbReference>
<dbReference type="Proteomes" id="UP001344658">
    <property type="component" value="Unassembled WGS sequence"/>
</dbReference>
<reference evidence="8 9" key="1">
    <citation type="submission" date="2023-12" db="EMBL/GenBank/DDBJ databases">
        <title>Streptomyces sp. V4-01.</title>
        <authorList>
            <person name="Somphong A."/>
            <person name="Phongsopitanun W."/>
        </authorList>
    </citation>
    <scope>NUCLEOTIDE SEQUENCE [LARGE SCALE GENOMIC DNA]</scope>
    <source>
        <strain evidence="8 9">V4-01</strain>
    </source>
</reference>
<comment type="caution">
    <text evidence="3">Lacks conserved residue(s) required for the propagation of feature annotation.</text>
</comment>
<feature type="binding site" evidence="3">
    <location>
        <begin position="274"/>
        <end position="278"/>
    </location>
    <ligand>
        <name>FAD</name>
        <dbReference type="ChEBI" id="CHEBI:57692"/>
    </ligand>
</feature>
<keyword evidence="3" id="KW-0446">Lipid-binding</keyword>
<keyword evidence="3 8" id="KW-0830">Ubiquinone</keyword>
<keyword evidence="3 8" id="KW-0670">Pyruvate</keyword>
<dbReference type="EMBL" id="JAZEWV010000006">
    <property type="protein sequence ID" value="MEE4542476.1"/>
    <property type="molecule type" value="Genomic_DNA"/>
</dbReference>
<keyword evidence="3" id="KW-0472">Membrane</keyword>
<comment type="domain">
    <text evidence="3">Has 4 domains; the Pyr domain which binds the pyrimidine moiety of the thiamine pyrophosphate cofactor, the FAD-binding domain, the PP-binding domain which binds the pyrophosphate portion of thiamine pyrophosphate and the C-terminal membrane binding region. The C-terminus is held closely against the rest of the protein and covers the active site; during activation it unfolds from the rest of the protein and forms an amphipathic helix upon membrane binding, exposing the active site.</text>
</comment>
<dbReference type="Gene3D" id="3.40.50.1220">
    <property type="entry name" value="TPP-binding domain"/>
    <property type="match status" value="1"/>
</dbReference>
<dbReference type="CDD" id="cd02014">
    <property type="entry name" value="TPP_POX"/>
    <property type="match status" value="1"/>
</dbReference>
<dbReference type="SUPFAM" id="SSF52518">
    <property type="entry name" value="Thiamin diphosphate-binding fold (THDP-binding)"/>
    <property type="match status" value="2"/>
</dbReference>
<evidence type="ECO:0000256" key="3">
    <source>
        <dbReference type="HAMAP-Rule" id="MF_00850"/>
    </source>
</evidence>
<dbReference type="SUPFAM" id="SSF52467">
    <property type="entry name" value="DHS-like NAD/FAD-binding domain"/>
    <property type="match status" value="1"/>
</dbReference>
<feature type="binding site" evidence="3">
    <location>
        <position position="50"/>
    </location>
    <ligand>
        <name>thiamine diphosphate</name>
        <dbReference type="ChEBI" id="CHEBI:58937"/>
    </ligand>
</feature>
<dbReference type="GO" id="GO:0052737">
    <property type="term" value="F:pyruvate dehydrogenase (quinone) activity"/>
    <property type="evidence" value="ECO:0007669"/>
    <property type="project" value="UniProtKB-EC"/>
</dbReference>
<comment type="cofactor">
    <cofactor evidence="3">
        <name>Mg(2+)</name>
        <dbReference type="ChEBI" id="CHEBI:18420"/>
    </cofactor>
    <text evidence="3">Binds 1 Mg(2+) ion per subunit.</text>
</comment>
<evidence type="ECO:0000256" key="1">
    <source>
        <dbReference type="ARBA" id="ARBA00007812"/>
    </source>
</evidence>
<keyword evidence="2 3" id="KW-0786">Thiamine pyrophosphate</keyword>
<comment type="cofactor">
    <cofactor evidence="3">
        <name>thiamine diphosphate</name>
        <dbReference type="ChEBI" id="CHEBI:58937"/>
    </cofactor>
    <text evidence="3">Binds 1 thiamine pyrophosphate per subunit.</text>
</comment>
<comment type="function">
    <text evidence="3">A peripheral cell membrane enzyme that catalyzes the oxidative decarboxylation of pyruvate to form acetate and CO(2). It channels electrons from the cytoplasm to the respiratory chain at the cell membrane via ubiquinone.</text>
</comment>
<dbReference type="PANTHER" id="PTHR42981:SF2">
    <property type="entry name" value="PYRUVATE DEHYDROGENASE [UBIQUINONE]"/>
    <property type="match status" value="1"/>
</dbReference>
<dbReference type="Pfam" id="PF02776">
    <property type="entry name" value="TPP_enzyme_N"/>
    <property type="match status" value="1"/>
</dbReference>
<evidence type="ECO:0000259" key="7">
    <source>
        <dbReference type="Pfam" id="PF02776"/>
    </source>
</evidence>
<feature type="domain" description="Thiamine pyrophosphate enzyme central" evidence="5">
    <location>
        <begin position="191"/>
        <end position="319"/>
    </location>
</feature>
<accession>A0ABU7P9I8</accession>
<comment type="catalytic activity">
    <reaction evidence="3">
        <text>a ubiquinone + pyruvate + H2O = a ubiquinol + acetate + CO2</text>
        <dbReference type="Rhea" id="RHEA:27405"/>
        <dbReference type="Rhea" id="RHEA-COMP:9565"/>
        <dbReference type="Rhea" id="RHEA-COMP:9566"/>
        <dbReference type="ChEBI" id="CHEBI:15361"/>
        <dbReference type="ChEBI" id="CHEBI:15377"/>
        <dbReference type="ChEBI" id="CHEBI:16389"/>
        <dbReference type="ChEBI" id="CHEBI:16526"/>
        <dbReference type="ChEBI" id="CHEBI:17976"/>
        <dbReference type="ChEBI" id="CHEBI:30089"/>
        <dbReference type="EC" id="1.2.5.1"/>
    </reaction>
</comment>
<dbReference type="InterPro" id="IPR012000">
    <property type="entry name" value="Thiamin_PyroP_enz_cen_dom"/>
</dbReference>
<evidence type="ECO:0000256" key="4">
    <source>
        <dbReference type="RuleBase" id="RU362132"/>
    </source>
</evidence>
<dbReference type="HAMAP" id="MF_00850">
    <property type="entry name" value="POX"/>
    <property type="match status" value="1"/>
</dbReference>
<keyword evidence="3" id="KW-0460">Magnesium</keyword>
<feature type="binding site" evidence="3">
    <location>
        <position position="435"/>
    </location>
    <ligand>
        <name>Mg(2+)</name>
        <dbReference type="ChEBI" id="CHEBI:18420"/>
    </ligand>
</feature>
<keyword evidence="3" id="KW-0479">Metal-binding</keyword>
<comment type="caution">
    <text evidence="8">The sequence shown here is derived from an EMBL/GenBank/DDBJ whole genome shotgun (WGS) entry which is preliminary data.</text>
</comment>
<dbReference type="InterPro" id="IPR029061">
    <property type="entry name" value="THDP-binding"/>
</dbReference>
<dbReference type="InterPro" id="IPR011766">
    <property type="entry name" value="TPP_enzyme_TPP-bd"/>
</dbReference>
<dbReference type="Pfam" id="PF02775">
    <property type="entry name" value="TPP_enzyme_C"/>
    <property type="match status" value="1"/>
</dbReference>
<sequence length="578" mass="61503">MAGTVADVMIGTLKASGVRRVYGLPGDSLNGFTDAVRRDGDLRWEHVRHEEAAAFAAAGEAGTTGRLAVAVGSCGPGNLHLVNGLFDAQRSRVPVLAIAAHIPRVEIGGGYFQETHPQELFRECSVYCEMAAVPEEVPRLLEIAMRSAVERGGVAVLVVPGELFLAPAPEGAAAHRVVRAAAHVTPDEAALRQAASVLDGAEAVTILAGAGCEGAHDEVLALAGALKAPVVHSLRGKEFLGYDNPYDVGLTGLIGYSSGYRAMEHCDALLMLGTDFPYRQFYPQKAPVVQVDVRGEQIGRRVPVDVPLVGTVGDTARALLPLLRPKSDASHLDRMTAHYARVRARLDRLAESKPADSPVHPQYVAAAVDRLASADAAFTADVGTPTVWAARYLTMNGRRRLTGSFNHGSMANALPHAMGIQAAHPDRQVVALCGDGGLAMLLGELLTLRQLRLPVKLVVFDNASLSFVELEMKAAGFVNYGTGLDNPDLSGVARAAGLFGVRVERAAELEDALTAAFAHNGPALVDVRTARHELSMPPKITYEQLKGFTLYATRTILSGRADEIVELARTNLRELGRE</sequence>
<keyword evidence="3 8" id="KW-0560">Oxidoreductase</keyword>
<keyword evidence="3" id="KW-0547">Nucleotide-binding</keyword>
<organism evidence="8 9">
    <name type="scientific">Actinacidiphila polyblastidii</name>
    <dbReference type="NCBI Taxonomy" id="3110430"/>
    <lineage>
        <taxon>Bacteria</taxon>
        <taxon>Bacillati</taxon>
        <taxon>Actinomycetota</taxon>
        <taxon>Actinomycetes</taxon>
        <taxon>Kitasatosporales</taxon>
        <taxon>Streptomycetaceae</taxon>
        <taxon>Actinacidiphila</taxon>
    </lineage>
</organism>
<feature type="binding site" evidence="3">
    <location>
        <begin position="435"/>
        <end position="437"/>
    </location>
    <ligand>
        <name>thiamine diphosphate</name>
        <dbReference type="ChEBI" id="CHEBI:58937"/>
    </ligand>
</feature>
<feature type="site" description="Moves into active site upon enzyme activation, plays a role in electron transfer" evidence="3">
    <location>
        <position position="467"/>
    </location>
</feature>
<dbReference type="RefSeq" id="WP_330794405.1">
    <property type="nucleotide sequence ID" value="NZ_JAZEWV010000006.1"/>
</dbReference>
<dbReference type="PANTHER" id="PTHR42981">
    <property type="entry name" value="PYRUVATE DEHYDROGENASE [UBIQUINONE]"/>
    <property type="match status" value="1"/>
</dbReference>
<dbReference type="InterPro" id="IPR044261">
    <property type="entry name" value="Pyruvate_dehydrogenase"/>
</dbReference>